<dbReference type="InterPro" id="IPR029063">
    <property type="entry name" value="SAM-dependent_MTases_sf"/>
</dbReference>
<keyword evidence="5" id="KW-0443">Lipid metabolism</keyword>
<keyword evidence="8" id="KW-1185">Reference proteome</keyword>
<evidence type="ECO:0000256" key="5">
    <source>
        <dbReference type="ARBA" id="ARBA00023098"/>
    </source>
</evidence>
<dbReference type="Gene3D" id="3.40.50.150">
    <property type="entry name" value="Vaccinia Virus protein VP39"/>
    <property type="match status" value="1"/>
</dbReference>
<evidence type="ECO:0000313" key="7">
    <source>
        <dbReference type="EMBL" id="RVU41180.1"/>
    </source>
</evidence>
<dbReference type="Pfam" id="PF02353">
    <property type="entry name" value="CMAS"/>
    <property type="match status" value="1"/>
</dbReference>
<feature type="active site" evidence="6">
    <location>
        <position position="389"/>
    </location>
</feature>
<dbReference type="GO" id="GO:0032259">
    <property type="term" value="P:methylation"/>
    <property type="evidence" value="ECO:0007669"/>
    <property type="project" value="UniProtKB-KW"/>
</dbReference>
<evidence type="ECO:0000256" key="6">
    <source>
        <dbReference type="PIRSR" id="PIRSR003085-1"/>
    </source>
</evidence>
<dbReference type="EMBL" id="SACS01000002">
    <property type="protein sequence ID" value="RVU41180.1"/>
    <property type="molecule type" value="Genomic_DNA"/>
</dbReference>
<gene>
    <name evidence="7" type="ORF">EOE67_02975</name>
</gene>
<dbReference type="SUPFAM" id="SSF53335">
    <property type="entry name" value="S-adenosyl-L-methionine-dependent methyltransferases"/>
    <property type="match status" value="1"/>
</dbReference>
<dbReference type="Proteomes" id="UP000283077">
    <property type="component" value="Unassembled WGS sequence"/>
</dbReference>
<proteinExistence type="inferred from homology"/>
<keyword evidence="3 7" id="KW-0808">Transferase</keyword>
<dbReference type="InterPro" id="IPR050723">
    <property type="entry name" value="CFA/CMAS"/>
</dbReference>
<evidence type="ECO:0000256" key="3">
    <source>
        <dbReference type="ARBA" id="ARBA00022679"/>
    </source>
</evidence>
<dbReference type="PANTHER" id="PTHR43667:SF2">
    <property type="entry name" value="FATTY ACID C-METHYL TRANSFERASE"/>
    <property type="match status" value="1"/>
</dbReference>
<reference evidence="7 8" key="1">
    <citation type="submission" date="2019-01" db="EMBL/GenBank/DDBJ databases">
        <authorList>
            <person name="Chen W.-M."/>
        </authorList>
    </citation>
    <scope>NUCLEOTIDE SEQUENCE [LARGE SCALE GENOMIC DNA]</scope>
    <source>
        <strain evidence="7 8">KYPC3</strain>
    </source>
</reference>
<evidence type="ECO:0000256" key="2">
    <source>
        <dbReference type="ARBA" id="ARBA00022603"/>
    </source>
</evidence>
<sequence length="419" mass="47135">MTFSLAQPSVLANLGTLDKICRKLMLDYLGKLQQGCIELVEDHDKQLLGDSKAALRVQLTVVDPAFYQKLVLGGSVGAGESYIDGHWRCDNLTGLVQIFARNAALLDALESGLARLSKPALKLLNWRNRNTVSQSKKNISAHYDLGNSMYQLFLDQSMMYSSAVYPTPESTLAEAQQYKLKQICEKLQLTEQDHLVEIGTGWGSMAIFAARNYGCRVTTTTISKEQHDYAAEQIAAAGLQHKITLLFQDYRELTGQYDKLVSIEMIEAVGHEYLDGYFKKCASLLKDDGLMVLQAITIADQRYEFYRKEVDFIKKFIFPGGCLPSMVRMASAVANHTDLVIRQVQDIGFDYAKTLADWCSNFMAARDAVHQLGYDDRFVRLWHFYLCYCEGGFLERATSAVHIVLTKPGNRARVSTQNH</sequence>
<name>A0A437R332_9GAMM</name>
<keyword evidence="4" id="KW-0949">S-adenosyl-L-methionine</keyword>
<dbReference type="CDD" id="cd02440">
    <property type="entry name" value="AdoMet_MTases"/>
    <property type="match status" value="1"/>
</dbReference>
<evidence type="ECO:0000313" key="8">
    <source>
        <dbReference type="Proteomes" id="UP000283077"/>
    </source>
</evidence>
<keyword evidence="2 7" id="KW-0489">Methyltransferase</keyword>
<dbReference type="RefSeq" id="WP_127697565.1">
    <property type="nucleotide sequence ID" value="NZ_SACS01000002.1"/>
</dbReference>
<dbReference type="AlphaFoldDB" id="A0A437R332"/>
<dbReference type="PANTHER" id="PTHR43667">
    <property type="entry name" value="CYCLOPROPANE-FATTY-ACYL-PHOSPHOLIPID SYNTHASE"/>
    <property type="match status" value="1"/>
</dbReference>
<organism evidence="7 8">
    <name type="scientific">Rheinheimera riviphila</name>
    <dbReference type="NCBI Taxonomy" id="1834037"/>
    <lineage>
        <taxon>Bacteria</taxon>
        <taxon>Pseudomonadati</taxon>
        <taxon>Pseudomonadota</taxon>
        <taxon>Gammaproteobacteria</taxon>
        <taxon>Chromatiales</taxon>
        <taxon>Chromatiaceae</taxon>
        <taxon>Rheinheimera</taxon>
    </lineage>
</organism>
<evidence type="ECO:0000256" key="4">
    <source>
        <dbReference type="ARBA" id="ARBA00022691"/>
    </source>
</evidence>
<dbReference type="GO" id="GO:0008168">
    <property type="term" value="F:methyltransferase activity"/>
    <property type="evidence" value="ECO:0007669"/>
    <property type="project" value="UniProtKB-KW"/>
</dbReference>
<dbReference type="PIRSF" id="PIRSF003085">
    <property type="entry name" value="CMAS"/>
    <property type="match status" value="1"/>
</dbReference>
<comment type="caution">
    <text evidence="7">The sequence shown here is derived from an EMBL/GenBank/DDBJ whole genome shotgun (WGS) entry which is preliminary data.</text>
</comment>
<dbReference type="OrthoDB" id="9782855at2"/>
<dbReference type="InterPro" id="IPR003333">
    <property type="entry name" value="CMAS"/>
</dbReference>
<evidence type="ECO:0000256" key="1">
    <source>
        <dbReference type="ARBA" id="ARBA00010815"/>
    </source>
</evidence>
<comment type="similarity">
    <text evidence="1">Belongs to the CFA/CMAS family.</text>
</comment>
<accession>A0A437R332</accession>
<protein>
    <submittedName>
        <fullName evidence="7">Class I SAM-dependent methyltransferase</fullName>
    </submittedName>
</protein>
<dbReference type="GO" id="GO:0008610">
    <property type="term" value="P:lipid biosynthetic process"/>
    <property type="evidence" value="ECO:0007669"/>
    <property type="project" value="InterPro"/>
</dbReference>